<reference evidence="2" key="1">
    <citation type="submission" date="2021-01" db="EMBL/GenBank/DDBJ databases">
        <authorList>
            <consortium name="Genoscope - CEA"/>
            <person name="William W."/>
        </authorList>
    </citation>
    <scope>NUCLEOTIDE SEQUENCE</scope>
</reference>
<dbReference type="EMBL" id="CAJJDP010000009">
    <property type="protein sequence ID" value="CAD8139300.1"/>
    <property type="molecule type" value="Genomic_DNA"/>
</dbReference>
<gene>
    <name evidence="2" type="ORF">POCTA_138.1.T0100358</name>
</gene>
<organism evidence="2 3">
    <name type="scientific">Paramecium octaurelia</name>
    <dbReference type="NCBI Taxonomy" id="43137"/>
    <lineage>
        <taxon>Eukaryota</taxon>
        <taxon>Sar</taxon>
        <taxon>Alveolata</taxon>
        <taxon>Ciliophora</taxon>
        <taxon>Intramacronucleata</taxon>
        <taxon>Oligohymenophorea</taxon>
        <taxon>Peniculida</taxon>
        <taxon>Parameciidae</taxon>
        <taxon>Paramecium</taxon>
    </lineage>
</organism>
<name>A0A8S1SHQ6_PAROT</name>
<comment type="caution">
    <text evidence="2">The sequence shown here is derived from an EMBL/GenBank/DDBJ whole genome shotgun (WGS) entry which is preliminary data.</text>
</comment>
<dbReference type="AlphaFoldDB" id="A0A8S1SHQ6"/>
<keyword evidence="3" id="KW-1185">Reference proteome</keyword>
<evidence type="ECO:0000313" key="2">
    <source>
        <dbReference type="EMBL" id="CAD8139300.1"/>
    </source>
</evidence>
<dbReference type="OMA" id="TNNCSSK"/>
<sequence>MGNICLPQNQTVNQKGKLLRICGYANLKQPNKLILHPQIQNLSQNLDTFEEDFFKNEFLFDITNENITNNCSSKIKIERVDLVDIQTNIIPQCPSLNLIGEQQIQYKINLNRIQDEPLNYAFIKEKSKKDERSQKKSQKSHNKPVQKKTQPRSILKSKKQNHQLWNNFSERCRKHSVSFNLLPNQVYDIRPRSMTPLILTCNSREAQNIPTKCTIFMQQFPYL</sequence>
<accession>A0A8S1SHQ6</accession>
<feature type="region of interest" description="Disordered" evidence="1">
    <location>
        <begin position="126"/>
        <end position="159"/>
    </location>
</feature>
<dbReference type="Proteomes" id="UP000683925">
    <property type="component" value="Unassembled WGS sequence"/>
</dbReference>
<protein>
    <submittedName>
        <fullName evidence="2">Uncharacterized protein</fullName>
    </submittedName>
</protein>
<dbReference type="OrthoDB" id="307848at2759"/>
<evidence type="ECO:0000256" key="1">
    <source>
        <dbReference type="SAM" id="MobiDB-lite"/>
    </source>
</evidence>
<evidence type="ECO:0000313" key="3">
    <source>
        <dbReference type="Proteomes" id="UP000683925"/>
    </source>
</evidence>
<proteinExistence type="predicted"/>
<feature type="compositionally biased region" description="Basic residues" evidence="1">
    <location>
        <begin position="135"/>
        <end position="159"/>
    </location>
</feature>